<name>A0A370N3U6_9BURK</name>
<dbReference type="CDD" id="cd07564">
    <property type="entry name" value="nitrilases_CHs"/>
    <property type="match status" value="1"/>
</dbReference>
<keyword evidence="4" id="KW-0378">Hydrolase</keyword>
<keyword evidence="5" id="KW-1185">Reference proteome</keyword>
<dbReference type="EMBL" id="QHKS01000017">
    <property type="protein sequence ID" value="RDK00118.1"/>
    <property type="molecule type" value="Genomic_DNA"/>
</dbReference>
<dbReference type="AlphaFoldDB" id="A0A370N3U6"/>
<dbReference type="PANTHER" id="PTHR46044:SF1">
    <property type="entry name" value="CN HYDROLASE DOMAIN-CONTAINING PROTEIN"/>
    <property type="match status" value="1"/>
</dbReference>
<feature type="domain" description="CN hydrolase" evidence="3">
    <location>
        <begin position="9"/>
        <end position="282"/>
    </location>
</feature>
<protein>
    <submittedName>
        <fullName evidence="4">Amidohydrolase</fullName>
    </submittedName>
</protein>
<organism evidence="4 5">
    <name type="scientific">Paraburkholderia lacunae</name>
    <dbReference type="NCBI Taxonomy" id="2211104"/>
    <lineage>
        <taxon>Bacteria</taxon>
        <taxon>Pseudomonadati</taxon>
        <taxon>Pseudomonadota</taxon>
        <taxon>Betaproteobacteria</taxon>
        <taxon>Burkholderiales</taxon>
        <taxon>Burkholderiaceae</taxon>
        <taxon>Paraburkholderia</taxon>
    </lineage>
</organism>
<dbReference type="PROSITE" id="PS00921">
    <property type="entry name" value="NITRIL_CHT_2"/>
    <property type="match status" value="1"/>
</dbReference>
<dbReference type="SUPFAM" id="SSF56317">
    <property type="entry name" value="Carbon-nitrogen hydrolase"/>
    <property type="match status" value="1"/>
</dbReference>
<comment type="caution">
    <text evidence="4">The sequence shown here is derived from an EMBL/GenBank/DDBJ whole genome shotgun (WGS) entry which is preliminary data.</text>
</comment>
<dbReference type="RefSeq" id="WP_115104700.1">
    <property type="nucleotide sequence ID" value="NZ_QHKS01000017.1"/>
</dbReference>
<dbReference type="PROSITE" id="PS50263">
    <property type="entry name" value="CN_HYDROLASE"/>
    <property type="match status" value="1"/>
</dbReference>
<dbReference type="PANTHER" id="PTHR46044">
    <property type="entry name" value="NITRILASE"/>
    <property type="match status" value="1"/>
</dbReference>
<accession>A0A370N3U6</accession>
<evidence type="ECO:0000256" key="1">
    <source>
        <dbReference type="ARBA" id="ARBA00008129"/>
    </source>
</evidence>
<sequence length="347" mass="37685">MSSNVSTQFKVAVVQAAPEFLDLEKGVAKAIRLIEEASAAGASLIAFPEVWLPGYPWWIWLDSPAWGMQFVRRYVENSLVIGSEHFERLRLAAARNEIHVVLGFSERSNGTLYIAQAIIDDTGKVVATRRKLKPTHAERTVYGEGDGSDLAVHETSLGRLGALCCAEHIQPLSKFAMFSQHEQIHVAAWPSFSVYRGAAFQLSAQANNAASQVYALEGQCFVLAPCATVSKGMLDMLIDTPAKAPLLTEGGGFAVIYGPDGAPLCKPLGETEEGLLYADIDLGMIGVAKAAYDPVGHYSRPDVLRLLFNRKPSARVHNFEQESLPEELRTTFAPLGEQTGPGKEAVE</sequence>
<dbReference type="GO" id="GO:0000257">
    <property type="term" value="F:nitrilase activity"/>
    <property type="evidence" value="ECO:0007669"/>
    <property type="project" value="TreeGrafter"/>
</dbReference>
<dbReference type="Pfam" id="PF00795">
    <property type="entry name" value="CN_hydrolase"/>
    <property type="match status" value="1"/>
</dbReference>
<evidence type="ECO:0000313" key="5">
    <source>
        <dbReference type="Proteomes" id="UP000254875"/>
    </source>
</evidence>
<dbReference type="PROSITE" id="PS00920">
    <property type="entry name" value="NITRIL_CHT_1"/>
    <property type="match status" value="1"/>
</dbReference>
<evidence type="ECO:0000313" key="4">
    <source>
        <dbReference type="EMBL" id="RDK00118.1"/>
    </source>
</evidence>
<proteinExistence type="inferred from homology"/>
<dbReference type="InterPro" id="IPR000132">
    <property type="entry name" value="Nitrilase/CN_hydratase_CS"/>
</dbReference>
<gene>
    <name evidence="4" type="ORF">DLM46_24265</name>
</gene>
<evidence type="ECO:0000259" key="3">
    <source>
        <dbReference type="PROSITE" id="PS50263"/>
    </source>
</evidence>
<dbReference type="InterPro" id="IPR036526">
    <property type="entry name" value="C-N_Hydrolase_sf"/>
</dbReference>
<dbReference type="Proteomes" id="UP000254875">
    <property type="component" value="Unassembled WGS sequence"/>
</dbReference>
<dbReference type="GO" id="GO:0051410">
    <property type="term" value="P:detoxification of nitrogen compound"/>
    <property type="evidence" value="ECO:0007669"/>
    <property type="project" value="TreeGrafter"/>
</dbReference>
<dbReference type="Gene3D" id="3.60.110.10">
    <property type="entry name" value="Carbon-nitrogen hydrolase"/>
    <property type="match status" value="1"/>
</dbReference>
<reference evidence="5" key="1">
    <citation type="submission" date="2018-05" db="EMBL/GenBank/DDBJ databases">
        <authorList>
            <person name="Feng T."/>
        </authorList>
    </citation>
    <scope>NUCLEOTIDE SEQUENCE [LARGE SCALE GENOMIC DNA]</scope>
    <source>
        <strain evidence="5">S27</strain>
    </source>
</reference>
<evidence type="ECO:0000256" key="2">
    <source>
        <dbReference type="PROSITE-ProRule" id="PRU10139"/>
    </source>
</evidence>
<dbReference type="InterPro" id="IPR003010">
    <property type="entry name" value="C-N_Hydrolase"/>
</dbReference>
<dbReference type="GO" id="GO:0018822">
    <property type="term" value="F:nitrile hydratase activity"/>
    <property type="evidence" value="ECO:0007669"/>
    <property type="project" value="TreeGrafter"/>
</dbReference>
<dbReference type="InterPro" id="IPR044149">
    <property type="entry name" value="Nitrilases_CHs"/>
</dbReference>
<dbReference type="OrthoDB" id="9803803at2"/>
<comment type="similarity">
    <text evidence="1">Belongs to the carbon-nitrogen hydrolase superfamily. Nitrilase family.</text>
</comment>
<feature type="active site" description="Proton acceptor" evidence="2">
    <location>
        <position position="49"/>
    </location>
</feature>